<accession>A0A9X3IXA5</accession>
<name>A0A9X3IXA5_9BACT</name>
<proteinExistence type="predicted"/>
<evidence type="ECO:0000313" key="2">
    <source>
        <dbReference type="Proteomes" id="UP001150924"/>
    </source>
</evidence>
<protein>
    <submittedName>
        <fullName evidence="1">Uncharacterized protein</fullName>
    </submittedName>
</protein>
<sequence length="96" mass="10686">MCRLTDLIHFNVTHDKPDLTPLVDRIEHELLSSLQVLIGTADERSSWRYRVRGLAERTAARVFSRLRGIAGDGRVGARLAALEERFFGASAPVAVN</sequence>
<dbReference type="AlphaFoldDB" id="A0A9X3IXA5"/>
<dbReference type="Proteomes" id="UP001150924">
    <property type="component" value="Unassembled WGS sequence"/>
</dbReference>
<evidence type="ECO:0000313" key="1">
    <source>
        <dbReference type="EMBL" id="MCY1006790.1"/>
    </source>
</evidence>
<gene>
    <name evidence="1" type="ORF">OV079_14765</name>
</gene>
<organism evidence="1 2">
    <name type="scientific">Nannocystis pusilla</name>
    <dbReference type="NCBI Taxonomy" id="889268"/>
    <lineage>
        <taxon>Bacteria</taxon>
        <taxon>Pseudomonadati</taxon>
        <taxon>Myxococcota</taxon>
        <taxon>Polyangia</taxon>
        <taxon>Nannocystales</taxon>
        <taxon>Nannocystaceae</taxon>
        <taxon>Nannocystis</taxon>
    </lineage>
</organism>
<dbReference type="EMBL" id="JAPNKE010000002">
    <property type="protein sequence ID" value="MCY1006790.1"/>
    <property type="molecule type" value="Genomic_DNA"/>
</dbReference>
<comment type="caution">
    <text evidence="1">The sequence shown here is derived from an EMBL/GenBank/DDBJ whole genome shotgun (WGS) entry which is preliminary data.</text>
</comment>
<reference evidence="1" key="1">
    <citation type="submission" date="2022-11" db="EMBL/GenBank/DDBJ databases">
        <title>Minimal conservation of predation-associated metabolite biosynthetic gene clusters underscores biosynthetic potential of Myxococcota including descriptions for ten novel species: Archangium lansinium sp. nov., Myxococcus landrumus sp. nov., Nannocystis bai.</title>
        <authorList>
            <person name="Ahearne A."/>
            <person name="Stevens C."/>
            <person name="Phillips K."/>
        </authorList>
    </citation>
    <scope>NUCLEOTIDE SEQUENCE</scope>
    <source>
        <strain evidence="1">Na p29</strain>
    </source>
</reference>
<keyword evidence="2" id="KW-1185">Reference proteome</keyword>
<dbReference type="RefSeq" id="WP_267769174.1">
    <property type="nucleotide sequence ID" value="NZ_JAPNKE010000002.1"/>
</dbReference>